<evidence type="ECO:0000256" key="2">
    <source>
        <dbReference type="PROSITE-ProRule" id="PRU00192"/>
    </source>
</evidence>
<dbReference type="InterPro" id="IPR036028">
    <property type="entry name" value="SH3-like_dom_sf"/>
</dbReference>
<keyword evidence="1 2" id="KW-0728">SH3 domain</keyword>
<keyword evidence="6" id="KW-1185">Reference proteome</keyword>
<feature type="domain" description="SH3" evidence="4">
    <location>
        <begin position="5"/>
        <end position="76"/>
    </location>
</feature>
<feature type="compositionally biased region" description="Polar residues" evidence="3">
    <location>
        <begin position="94"/>
        <end position="106"/>
    </location>
</feature>
<feature type="compositionally biased region" description="Basic and acidic residues" evidence="3">
    <location>
        <begin position="79"/>
        <end position="93"/>
    </location>
</feature>
<gene>
    <name evidence="5" type="ORF">RI543_004009</name>
</gene>
<dbReference type="AlphaFoldDB" id="A0AAN7WS17"/>
<feature type="compositionally biased region" description="Acidic residues" evidence="3">
    <location>
        <begin position="391"/>
        <end position="403"/>
    </location>
</feature>
<dbReference type="InterPro" id="IPR057402">
    <property type="entry name" value="AIM3_BBC1_C"/>
</dbReference>
<dbReference type="EMBL" id="JAWIZZ010000053">
    <property type="protein sequence ID" value="KAK5778348.1"/>
    <property type="molecule type" value="Genomic_DNA"/>
</dbReference>
<feature type="region of interest" description="Disordered" evidence="3">
    <location>
        <begin position="250"/>
        <end position="362"/>
    </location>
</feature>
<dbReference type="Proteomes" id="UP001306508">
    <property type="component" value="Unassembled WGS sequence"/>
</dbReference>
<feature type="compositionally biased region" description="Basic and acidic residues" evidence="3">
    <location>
        <begin position="351"/>
        <end position="362"/>
    </location>
</feature>
<feature type="compositionally biased region" description="Low complexity" evidence="3">
    <location>
        <begin position="625"/>
        <end position="636"/>
    </location>
</feature>
<feature type="region of interest" description="Disordered" evidence="3">
    <location>
        <begin position="79"/>
        <end position="147"/>
    </location>
</feature>
<feature type="compositionally biased region" description="Basic and acidic residues" evidence="3">
    <location>
        <begin position="170"/>
        <end position="180"/>
    </location>
</feature>
<feature type="compositionally biased region" description="Basic and acidic residues" evidence="3">
    <location>
        <begin position="299"/>
        <end position="310"/>
    </location>
</feature>
<feature type="compositionally biased region" description="Low complexity" evidence="3">
    <location>
        <begin position="422"/>
        <end position="431"/>
    </location>
</feature>
<evidence type="ECO:0000313" key="6">
    <source>
        <dbReference type="Proteomes" id="UP001306508"/>
    </source>
</evidence>
<dbReference type="PROSITE" id="PS50002">
    <property type="entry name" value="SH3"/>
    <property type="match status" value="1"/>
</dbReference>
<dbReference type="Pfam" id="PF00018">
    <property type="entry name" value="SH3_1"/>
    <property type="match status" value="1"/>
</dbReference>
<feature type="compositionally biased region" description="Pro residues" evidence="3">
    <location>
        <begin position="637"/>
        <end position="658"/>
    </location>
</feature>
<evidence type="ECO:0000256" key="3">
    <source>
        <dbReference type="SAM" id="MobiDB-lite"/>
    </source>
</evidence>
<dbReference type="PANTHER" id="PTHR20916">
    <property type="entry name" value="CYSTEINE AND GLYCINE-RICH PROTEIN 2 BINDING PROTEIN"/>
    <property type="match status" value="1"/>
</dbReference>
<dbReference type="Pfam" id="PF25459">
    <property type="entry name" value="AIM3_BBC1_C"/>
    <property type="match status" value="1"/>
</dbReference>
<evidence type="ECO:0000259" key="4">
    <source>
        <dbReference type="PROSITE" id="PS50002"/>
    </source>
</evidence>
<feature type="compositionally biased region" description="Polar residues" evidence="3">
    <location>
        <begin position="460"/>
        <end position="471"/>
    </location>
</feature>
<proteinExistence type="predicted"/>
<feature type="region of interest" description="Disordered" evidence="3">
    <location>
        <begin position="383"/>
        <end position="663"/>
    </location>
</feature>
<feature type="compositionally biased region" description="Low complexity" evidence="3">
    <location>
        <begin position="547"/>
        <end position="567"/>
    </location>
</feature>
<protein>
    <recommendedName>
        <fullName evidence="4">SH3 domain-containing protein</fullName>
    </recommendedName>
</protein>
<dbReference type="PANTHER" id="PTHR20916:SF18">
    <property type="entry name" value="IPT_TIG DOMAIN-CONTAINING PROTEIN"/>
    <property type="match status" value="1"/>
</dbReference>
<feature type="compositionally biased region" description="Low complexity" evidence="3">
    <location>
        <begin position="129"/>
        <end position="140"/>
    </location>
</feature>
<organism evidence="5 6">
    <name type="scientific">Arxiozyma heterogenica</name>
    <dbReference type="NCBI Taxonomy" id="278026"/>
    <lineage>
        <taxon>Eukaryota</taxon>
        <taxon>Fungi</taxon>
        <taxon>Dikarya</taxon>
        <taxon>Ascomycota</taxon>
        <taxon>Saccharomycotina</taxon>
        <taxon>Saccharomycetes</taxon>
        <taxon>Saccharomycetales</taxon>
        <taxon>Saccharomycetaceae</taxon>
        <taxon>Arxiozyma</taxon>
    </lineage>
</organism>
<name>A0AAN7WS17_9SACH</name>
<dbReference type="InterPro" id="IPR035552">
    <property type="entry name" value="Mti1_SH3"/>
</dbReference>
<feature type="compositionally biased region" description="Low complexity" evidence="3">
    <location>
        <begin position="484"/>
        <end position="495"/>
    </location>
</feature>
<sequence length="925" mass="103889">MSEPSVPFKVIALFPYHSDYEDDLNFEKDQIITVTSIEDDEWYFGEFHDDNNNNNNNNNSKREGIFPKNFVKYYLDDKPHATDSESKDKDETQHGSTDNTTKNNKYINIPTESIDVINSYNDDNDNNDNDNNNNNNNNNNKDIDDLPKMSLKDRIAILQEKQRIQQQEELEQREKMERRKSLNSIHSTQSINTSHSNKQTNDIDSIISGQSENIQFSNINIDNNNNNNNDNDSKNPIISLNQIDQEKKGFHGEKEEEEEEKYMNDGQLCDKVKNENDSNDRAHQESSGEEEDSEEDSEEARRAALRERMAKLAGASRFGGGSVGFNPFGMPISSMMSSSSSNDTTIKKSKHEQEKSEEQKEQDMLPQAIPIMPFADPNALSFLNKKHTETEENEQEEEEEEEIKEDKAELHENISNSSHVFNELLNKTNNTETKENNQKELMQNTSIDTTLLNERDVQDITDSSRVPPTTTEILKEHLSESESEVSSIDQSVQESLNKAEIVANEMDISQRPQPPIPQFDQSLSSKSQGSASQSNQIHHMPPPPLPFSFSSSSSSSSQPISSNVPASQPSINISMQFAKSAPPPPPIVPPLPNSPISSAPSVPPSRPPKVTQPLIPSSPPPIPASMPVTEITKSNISPPPSPPPIPTTHPTSAPPVPSIPADNKPIGLIRRTTTHRDLLLSLTSVKITLNSKNPWWISPDPMAVPKEIEATKLKYNVERGDSVITKRTGEEWIFRTFYILFENYTQANISVVYATKSPIDTAVLVEEKFIPFEITGPLPISLNQKILRLGESLLDKEVNTKNFVNDLLTSLNEEVVLPIANRTFGITVVNFKAGSSLDDQEMTSVVPGDVIVIRKGKLERHGRLIEVGNEDSYSAIVTAYEPEKTKIRVIENRDGNIVATSYKLNTMQSGKLKIFRVVLRQYINW</sequence>
<evidence type="ECO:0000313" key="5">
    <source>
        <dbReference type="EMBL" id="KAK5778348.1"/>
    </source>
</evidence>
<feature type="region of interest" description="Disordered" evidence="3">
    <location>
        <begin position="166"/>
        <end position="202"/>
    </location>
</feature>
<dbReference type="SMART" id="SM00326">
    <property type="entry name" value="SH3"/>
    <property type="match status" value="1"/>
</dbReference>
<feature type="compositionally biased region" description="Pro residues" evidence="3">
    <location>
        <begin position="581"/>
        <end position="593"/>
    </location>
</feature>
<dbReference type="Gene3D" id="2.30.30.40">
    <property type="entry name" value="SH3 Domains"/>
    <property type="match status" value="1"/>
</dbReference>
<dbReference type="InterPro" id="IPR001452">
    <property type="entry name" value="SH3_domain"/>
</dbReference>
<feature type="compositionally biased region" description="Acidic residues" evidence="3">
    <location>
        <begin position="287"/>
        <end position="298"/>
    </location>
</feature>
<feature type="compositionally biased region" description="Basic and acidic residues" evidence="3">
    <location>
        <begin position="268"/>
        <end position="286"/>
    </location>
</feature>
<feature type="compositionally biased region" description="Polar residues" evidence="3">
    <location>
        <begin position="442"/>
        <end position="452"/>
    </location>
</feature>
<evidence type="ECO:0000256" key="1">
    <source>
        <dbReference type="ARBA" id="ARBA00022443"/>
    </source>
</evidence>
<feature type="region of interest" description="Disordered" evidence="3">
    <location>
        <begin position="218"/>
        <end position="237"/>
    </location>
</feature>
<accession>A0AAN7WS17</accession>
<dbReference type="SUPFAM" id="SSF50044">
    <property type="entry name" value="SH3-domain"/>
    <property type="match status" value="1"/>
</dbReference>
<feature type="compositionally biased region" description="Low complexity" evidence="3">
    <location>
        <begin position="521"/>
        <end position="536"/>
    </location>
</feature>
<feature type="compositionally biased region" description="Polar residues" evidence="3">
    <location>
        <begin position="182"/>
        <end position="202"/>
    </location>
</feature>
<comment type="caution">
    <text evidence="5">The sequence shown here is derived from an EMBL/GenBank/DDBJ whole genome shotgun (WGS) entry which is preliminary data.</text>
</comment>
<dbReference type="CDD" id="cd11887">
    <property type="entry name" value="SH3_Bbc1"/>
    <property type="match status" value="1"/>
</dbReference>
<feature type="compositionally biased region" description="Polar residues" evidence="3">
    <location>
        <begin position="568"/>
        <end position="577"/>
    </location>
</feature>
<reference evidence="6" key="1">
    <citation type="submission" date="2023-07" db="EMBL/GenBank/DDBJ databases">
        <title>A draft genome of Kazachstania heterogenica Y-27499.</title>
        <authorList>
            <person name="Donic C."/>
            <person name="Kralova J.S."/>
            <person name="Fidel L."/>
            <person name="Ben-Dor S."/>
            <person name="Jung S."/>
        </authorList>
    </citation>
    <scope>NUCLEOTIDE SEQUENCE [LARGE SCALE GENOMIC DNA]</scope>
    <source>
        <strain evidence="6">Y27499</strain>
    </source>
</reference>